<evidence type="ECO:0000256" key="21">
    <source>
        <dbReference type="ARBA" id="ARBA00043065"/>
    </source>
</evidence>
<keyword evidence="12" id="KW-0735">Signal-anchor</keyword>
<evidence type="ECO:0000256" key="7">
    <source>
        <dbReference type="ARBA" id="ARBA00022676"/>
    </source>
</evidence>
<evidence type="ECO:0000256" key="10">
    <source>
        <dbReference type="ARBA" id="ARBA00022723"/>
    </source>
</evidence>
<evidence type="ECO:0000256" key="11">
    <source>
        <dbReference type="ARBA" id="ARBA00022741"/>
    </source>
</evidence>
<accession>A0A1D1VAK8</accession>
<evidence type="ECO:0000256" key="13">
    <source>
        <dbReference type="ARBA" id="ARBA00022989"/>
    </source>
</evidence>
<evidence type="ECO:0000256" key="12">
    <source>
        <dbReference type="ARBA" id="ARBA00022968"/>
    </source>
</evidence>
<keyword evidence="10" id="KW-0479">Metal-binding</keyword>
<keyword evidence="8" id="KW-0808">Transferase</keyword>
<dbReference type="OrthoDB" id="414175at2759"/>
<dbReference type="Proteomes" id="UP000186922">
    <property type="component" value="Unassembled WGS sequence"/>
</dbReference>
<comment type="cofactor">
    <cofactor evidence="1">
        <name>Mn(2+)</name>
        <dbReference type="ChEBI" id="CHEBI:29035"/>
    </cofactor>
</comment>
<dbReference type="InterPro" id="IPR003378">
    <property type="entry name" value="Fringe-like_glycosylTrfase"/>
</dbReference>
<comment type="function">
    <text evidence="22">Glycosyltransferase that generates the core 1 O-glycan Gal-beta1-3GalNAc-alpha1-Ser/Thr (T antigen), which is a precursor for many extended O-glycans in glycoproteins.</text>
</comment>
<dbReference type="UniPathway" id="UPA00378"/>
<evidence type="ECO:0000256" key="3">
    <source>
        <dbReference type="ARBA" id="ARBA00004922"/>
    </source>
</evidence>
<dbReference type="GO" id="GO:0030145">
    <property type="term" value="F:manganese ion binding"/>
    <property type="evidence" value="ECO:0007669"/>
    <property type="project" value="UniProtKB-ARBA"/>
</dbReference>
<keyword evidence="7" id="KW-0328">Glycosyltransferase</keyword>
<evidence type="ECO:0000256" key="17">
    <source>
        <dbReference type="ARBA" id="ARBA00023211"/>
    </source>
</evidence>
<dbReference type="GO" id="GO:0016263">
    <property type="term" value="F:glycoprotein-N-acetylgalactosamine 3-beta-galactosyltransferase activity"/>
    <property type="evidence" value="ECO:0007669"/>
    <property type="project" value="UniProtKB-EC"/>
</dbReference>
<evidence type="ECO:0000256" key="22">
    <source>
        <dbReference type="ARBA" id="ARBA00059245"/>
    </source>
</evidence>
<evidence type="ECO:0000256" key="1">
    <source>
        <dbReference type="ARBA" id="ARBA00001936"/>
    </source>
</evidence>
<comment type="caution">
    <text evidence="26">The sequence shown here is derived from an EMBL/GenBank/DDBJ whole genome shotgun (WGS) entry which is preliminary data.</text>
</comment>
<evidence type="ECO:0000256" key="20">
    <source>
        <dbReference type="ARBA" id="ARBA00042009"/>
    </source>
</evidence>
<feature type="transmembrane region" description="Helical" evidence="24">
    <location>
        <begin position="12"/>
        <end position="29"/>
    </location>
</feature>
<evidence type="ECO:0000256" key="14">
    <source>
        <dbReference type="ARBA" id="ARBA00023136"/>
    </source>
</evidence>
<comment type="subunit">
    <text evidence="5">Homodimer; disulfide-linked.</text>
</comment>
<evidence type="ECO:0000313" key="27">
    <source>
        <dbReference type="Proteomes" id="UP000186922"/>
    </source>
</evidence>
<organism evidence="26 27">
    <name type="scientific">Ramazzottius varieornatus</name>
    <name type="common">Water bear</name>
    <name type="synonym">Tardigrade</name>
    <dbReference type="NCBI Taxonomy" id="947166"/>
    <lineage>
        <taxon>Eukaryota</taxon>
        <taxon>Metazoa</taxon>
        <taxon>Ecdysozoa</taxon>
        <taxon>Tardigrada</taxon>
        <taxon>Eutardigrada</taxon>
        <taxon>Parachela</taxon>
        <taxon>Hypsibioidea</taxon>
        <taxon>Ramazzottiidae</taxon>
        <taxon>Ramazzottius</taxon>
    </lineage>
</organism>
<evidence type="ECO:0000256" key="19">
    <source>
        <dbReference type="ARBA" id="ARBA00041226"/>
    </source>
</evidence>
<keyword evidence="11" id="KW-0547">Nucleotide-binding</keyword>
<keyword evidence="14 24" id="KW-0472">Membrane</keyword>
<proteinExistence type="inferred from homology"/>
<name>A0A1D1VAK8_RAMVA</name>
<dbReference type="AlphaFoldDB" id="A0A1D1VAK8"/>
<evidence type="ECO:0000256" key="6">
    <source>
        <dbReference type="ARBA" id="ARBA00012557"/>
    </source>
</evidence>
<gene>
    <name evidence="26" type="primary">RvY_07148-1</name>
    <name evidence="26" type="synonym">RvY_07148.1</name>
    <name evidence="26" type="ORF">RvY_07148</name>
</gene>
<evidence type="ECO:0000256" key="4">
    <source>
        <dbReference type="ARBA" id="ARBA00006462"/>
    </source>
</evidence>
<dbReference type="Gene3D" id="3.90.550.50">
    <property type="match status" value="1"/>
</dbReference>
<keyword evidence="16" id="KW-0325">Glycoprotein</keyword>
<keyword evidence="15" id="KW-1015">Disulfide bond</keyword>
<sequence>MITRSAISKQVVLAFALGFFFSAFVLIEFRKAGQNQLLSQLAVLNGAAGLKGALADAPRGRRGPDQPILNDVPGDPWPGETVAQKLYKQVRVFCWIMTNPKNRDRAMAVKATWAKRCNGYVFVSSEDNATLPVVNASVPEGRDHLWGKTKFGFRYAYNTSLEKYDWFMKADDDTYMILENLRHLLSNYSSKDPIYFGCQFKPFTPQGYMSGGAGYVLSREALRRFVEDGLNKDKCRKDDGGVEDGEAGKCLHTVGVKAMDARDSTGRGRFFPFVPEGHLKPGHMKGDWWYPQYLKYPEGDLLDCCSDTAISFHYVNDLHMYVLEYLIYHLKPYGTPPTVYHPPPITVHNTSGVKRIR</sequence>
<evidence type="ECO:0000256" key="9">
    <source>
        <dbReference type="ARBA" id="ARBA00022692"/>
    </source>
</evidence>
<evidence type="ECO:0000256" key="24">
    <source>
        <dbReference type="SAM" id="Phobius"/>
    </source>
</evidence>
<keyword evidence="13 24" id="KW-1133">Transmembrane helix</keyword>
<dbReference type="Pfam" id="PF02434">
    <property type="entry name" value="Fringe"/>
    <property type="match status" value="1"/>
</dbReference>
<keyword evidence="17" id="KW-0464">Manganese</keyword>
<evidence type="ECO:0000256" key="18">
    <source>
        <dbReference type="ARBA" id="ARBA00040898"/>
    </source>
</evidence>
<dbReference type="EMBL" id="BDGG01000003">
    <property type="protein sequence ID" value="GAU95548.1"/>
    <property type="molecule type" value="Genomic_DNA"/>
</dbReference>
<evidence type="ECO:0000259" key="25">
    <source>
        <dbReference type="Pfam" id="PF02434"/>
    </source>
</evidence>
<feature type="region of interest" description="Disordered" evidence="23">
    <location>
        <begin position="55"/>
        <end position="74"/>
    </location>
</feature>
<keyword evidence="9 24" id="KW-0812">Transmembrane</keyword>
<comment type="subcellular location">
    <subcellularLocation>
        <location evidence="2">Membrane</location>
        <topology evidence="2">Single-pass type II membrane protein</topology>
    </subcellularLocation>
</comment>
<reference evidence="26 27" key="1">
    <citation type="journal article" date="2016" name="Nat. Commun.">
        <title>Extremotolerant tardigrade genome and improved radiotolerance of human cultured cells by tardigrade-unique protein.</title>
        <authorList>
            <person name="Hashimoto T."/>
            <person name="Horikawa D.D."/>
            <person name="Saito Y."/>
            <person name="Kuwahara H."/>
            <person name="Kozuka-Hata H."/>
            <person name="Shin-I T."/>
            <person name="Minakuchi Y."/>
            <person name="Ohishi K."/>
            <person name="Motoyama A."/>
            <person name="Aizu T."/>
            <person name="Enomoto A."/>
            <person name="Kondo K."/>
            <person name="Tanaka S."/>
            <person name="Hara Y."/>
            <person name="Koshikawa S."/>
            <person name="Sagara H."/>
            <person name="Miura T."/>
            <person name="Yokobori S."/>
            <person name="Miyagawa K."/>
            <person name="Suzuki Y."/>
            <person name="Kubo T."/>
            <person name="Oyama M."/>
            <person name="Kohara Y."/>
            <person name="Fujiyama A."/>
            <person name="Arakawa K."/>
            <person name="Katayama T."/>
            <person name="Toyoda A."/>
            <person name="Kunieda T."/>
        </authorList>
    </citation>
    <scope>NUCLEOTIDE SEQUENCE [LARGE SCALE GENOMIC DNA]</scope>
    <source>
        <strain evidence="26 27">YOKOZUNA-1</strain>
    </source>
</reference>
<keyword evidence="27" id="KW-1185">Reference proteome</keyword>
<evidence type="ECO:0000256" key="8">
    <source>
        <dbReference type="ARBA" id="ARBA00022679"/>
    </source>
</evidence>
<dbReference type="FunFam" id="3.90.550.50:FF:000017">
    <property type="entry name" value="Glycoprotein-N-acetylgalactosamine 3-beta-galactosyltransferase 1"/>
    <property type="match status" value="1"/>
</dbReference>
<evidence type="ECO:0000256" key="2">
    <source>
        <dbReference type="ARBA" id="ARBA00004606"/>
    </source>
</evidence>
<dbReference type="PANTHER" id="PTHR23033:SF14">
    <property type="entry name" value="GLYCOPROTEIN-N-ACETYLGALACTOSAMINE 3-BETA-GALACTOSYLTRANSFERASE 1-RELATED"/>
    <property type="match status" value="1"/>
</dbReference>
<comment type="pathway">
    <text evidence="3">Protein modification; protein glycosylation.</text>
</comment>
<dbReference type="GO" id="GO:0016020">
    <property type="term" value="C:membrane"/>
    <property type="evidence" value="ECO:0007669"/>
    <property type="project" value="UniProtKB-SubCell"/>
</dbReference>
<dbReference type="PANTHER" id="PTHR23033">
    <property type="entry name" value="BETA1,3-GALACTOSYLTRANSFERASE"/>
    <property type="match status" value="1"/>
</dbReference>
<evidence type="ECO:0000256" key="23">
    <source>
        <dbReference type="SAM" id="MobiDB-lite"/>
    </source>
</evidence>
<evidence type="ECO:0000256" key="16">
    <source>
        <dbReference type="ARBA" id="ARBA00023180"/>
    </source>
</evidence>
<feature type="domain" description="Fringe-like glycosyltransferase" evidence="25">
    <location>
        <begin position="102"/>
        <end position="225"/>
    </location>
</feature>
<dbReference type="EC" id="2.4.1.122" evidence="6"/>
<dbReference type="GO" id="GO:0000166">
    <property type="term" value="F:nucleotide binding"/>
    <property type="evidence" value="ECO:0007669"/>
    <property type="project" value="UniProtKB-KW"/>
</dbReference>
<evidence type="ECO:0000313" key="26">
    <source>
        <dbReference type="EMBL" id="GAU95548.1"/>
    </source>
</evidence>
<evidence type="ECO:0000256" key="5">
    <source>
        <dbReference type="ARBA" id="ARBA00011748"/>
    </source>
</evidence>
<evidence type="ECO:0000256" key="15">
    <source>
        <dbReference type="ARBA" id="ARBA00023157"/>
    </source>
</evidence>
<dbReference type="STRING" id="947166.A0A1D1VAK8"/>
<protein>
    <recommendedName>
        <fullName evidence="18">Glycoprotein-N-acetylgalactosamine 3-beta-galactosyltransferase 1</fullName>
        <ecNumber evidence="6">2.4.1.122</ecNumber>
    </recommendedName>
    <alternativeName>
        <fullName evidence="20">Core 1 O-glycan T-synthase</fullName>
    </alternativeName>
    <alternativeName>
        <fullName evidence="21">Core 1 UDP-galactose:N-acetylgalactosamine-alpha-R beta 1,3-galactosyltransferase 1</fullName>
    </alternativeName>
    <alternativeName>
        <fullName evidence="19">Core 1 beta1,3-galactosyltransferase 1</fullName>
    </alternativeName>
</protein>
<comment type="similarity">
    <text evidence="4">Belongs to the glycosyltransferase 31 family. Beta3-Gal-T subfamily.</text>
</comment>
<dbReference type="InterPro" id="IPR026050">
    <property type="entry name" value="C1GALT1/C1GALT1_chp1"/>
</dbReference>